<evidence type="ECO:0000256" key="7">
    <source>
        <dbReference type="ARBA" id="ARBA00022840"/>
    </source>
</evidence>
<dbReference type="GO" id="GO:0005737">
    <property type="term" value="C:cytoplasm"/>
    <property type="evidence" value="ECO:0007669"/>
    <property type="project" value="TreeGrafter"/>
</dbReference>
<proteinExistence type="inferred from homology"/>
<dbReference type="Pfam" id="PF00069">
    <property type="entry name" value="Pkinase"/>
    <property type="match status" value="1"/>
</dbReference>
<evidence type="ECO:0000256" key="8">
    <source>
        <dbReference type="ARBA" id="ARBA00047899"/>
    </source>
</evidence>
<feature type="domain" description="Protein kinase" evidence="10">
    <location>
        <begin position="1"/>
        <end position="165"/>
    </location>
</feature>
<comment type="catalytic activity">
    <reaction evidence="8">
        <text>L-threonyl-[protein] + ATP = O-phospho-L-threonyl-[protein] + ADP + H(+)</text>
        <dbReference type="Rhea" id="RHEA:46608"/>
        <dbReference type="Rhea" id="RHEA-COMP:11060"/>
        <dbReference type="Rhea" id="RHEA-COMP:11605"/>
        <dbReference type="ChEBI" id="CHEBI:15378"/>
        <dbReference type="ChEBI" id="CHEBI:30013"/>
        <dbReference type="ChEBI" id="CHEBI:30616"/>
        <dbReference type="ChEBI" id="CHEBI:61977"/>
        <dbReference type="ChEBI" id="CHEBI:456216"/>
        <dbReference type="EC" id="2.7.11.1"/>
    </reaction>
</comment>
<dbReference type="GO" id="GO:0007346">
    <property type="term" value="P:regulation of mitotic cell cycle"/>
    <property type="evidence" value="ECO:0007669"/>
    <property type="project" value="TreeGrafter"/>
</dbReference>
<sequence>MDLLNYCRRLPSRLSENQAKHIMRQVVLAAKHCRDRGVLHRDIKPENLLVNTDDVTIKLIDFGCGDLLKESPYDTFAGTNAFIPPEWWLQKSYQGRPATVWSLGVLLYNLLCGKLPFAGEGEVVSGHLQFSRGLSCECRNLIHWCLRKDPTKRPVLEEILQHKWFSTESPPVDGAGSIYHPISGLLRRTPPMDDQVQPGWLNVTLPAWLAVGCTPSQYVYKYHGLGLLWEALFISVKRLLQKDIHLSLLFPASISTVPAISF</sequence>
<evidence type="ECO:0000313" key="12">
    <source>
        <dbReference type="Proteomes" id="UP000823561"/>
    </source>
</evidence>
<dbReference type="PANTHER" id="PTHR22984:SF11">
    <property type="entry name" value="AURORA KINASE-RELATED"/>
    <property type="match status" value="1"/>
</dbReference>
<evidence type="ECO:0000256" key="5">
    <source>
        <dbReference type="ARBA" id="ARBA00022741"/>
    </source>
</evidence>
<dbReference type="PROSITE" id="PS50011">
    <property type="entry name" value="PROTEIN_KINASE_DOM"/>
    <property type="match status" value="1"/>
</dbReference>
<reference evidence="11" key="1">
    <citation type="submission" date="2020-10" db="EMBL/GenBank/DDBJ databases">
        <title>Chromosome-scale genome assembly of the Allis shad, Alosa alosa.</title>
        <authorList>
            <person name="Margot Z."/>
            <person name="Christophe K."/>
            <person name="Cabau C."/>
            <person name="Louis A."/>
            <person name="Berthelot C."/>
            <person name="Parey E."/>
            <person name="Roest Crollius H."/>
            <person name="Montfort J."/>
            <person name="Robinson-Rechavi M."/>
            <person name="Bucao C."/>
            <person name="Bouchez O."/>
            <person name="Gislard M."/>
            <person name="Lluch J."/>
            <person name="Milhes M."/>
            <person name="Lampietro C."/>
            <person name="Lopez Roques C."/>
            <person name="Donnadieu C."/>
            <person name="Braasch I."/>
            <person name="Desvignes T."/>
            <person name="Postlethwait J."/>
            <person name="Bobe J."/>
            <person name="Guiguen Y."/>
        </authorList>
    </citation>
    <scope>NUCLEOTIDE SEQUENCE</scope>
    <source>
        <strain evidence="11">M-15738</strain>
        <tissue evidence="11">Blood</tissue>
    </source>
</reference>
<evidence type="ECO:0000256" key="3">
    <source>
        <dbReference type="ARBA" id="ARBA00022527"/>
    </source>
</evidence>
<dbReference type="GO" id="GO:0005524">
    <property type="term" value="F:ATP binding"/>
    <property type="evidence" value="ECO:0007669"/>
    <property type="project" value="UniProtKB-KW"/>
</dbReference>
<keyword evidence="3" id="KW-0723">Serine/threonine-protein kinase</keyword>
<evidence type="ECO:0000256" key="4">
    <source>
        <dbReference type="ARBA" id="ARBA00022679"/>
    </source>
</evidence>
<comment type="caution">
    <text evidence="11">The sequence shown here is derived from an EMBL/GenBank/DDBJ whole genome shotgun (WGS) entry which is preliminary data.</text>
</comment>
<keyword evidence="7" id="KW-0067">ATP-binding</keyword>
<dbReference type="PROSITE" id="PS00108">
    <property type="entry name" value="PROTEIN_KINASE_ST"/>
    <property type="match status" value="1"/>
</dbReference>
<dbReference type="FunFam" id="1.10.510.10:FF:000392">
    <property type="entry name" value="Pim proto-oncogene, serine/threonine kinase,-related 152"/>
    <property type="match status" value="1"/>
</dbReference>
<dbReference type="Proteomes" id="UP000823561">
    <property type="component" value="Chromosome 13"/>
</dbReference>
<dbReference type="GO" id="GO:0043066">
    <property type="term" value="P:negative regulation of apoptotic process"/>
    <property type="evidence" value="ECO:0007669"/>
    <property type="project" value="TreeGrafter"/>
</dbReference>
<organism evidence="11 12">
    <name type="scientific">Alosa alosa</name>
    <name type="common">allis shad</name>
    <dbReference type="NCBI Taxonomy" id="278164"/>
    <lineage>
        <taxon>Eukaryota</taxon>
        <taxon>Metazoa</taxon>
        <taxon>Chordata</taxon>
        <taxon>Craniata</taxon>
        <taxon>Vertebrata</taxon>
        <taxon>Euteleostomi</taxon>
        <taxon>Actinopterygii</taxon>
        <taxon>Neopterygii</taxon>
        <taxon>Teleostei</taxon>
        <taxon>Clupei</taxon>
        <taxon>Clupeiformes</taxon>
        <taxon>Clupeoidei</taxon>
        <taxon>Clupeidae</taxon>
        <taxon>Alosa</taxon>
    </lineage>
</organism>
<protein>
    <recommendedName>
        <fullName evidence="2">non-specific serine/threonine protein kinase</fullName>
        <ecNumber evidence="2">2.7.11.1</ecNumber>
    </recommendedName>
</protein>
<evidence type="ECO:0000259" key="10">
    <source>
        <dbReference type="PROSITE" id="PS50011"/>
    </source>
</evidence>
<dbReference type="GO" id="GO:0004674">
    <property type="term" value="F:protein serine/threonine kinase activity"/>
    <property type="evidence" value="ECO:0007669"/>
    <property type="project" value="UniProtKB-KW"/>
</dbReference>
<evidence type="ECO:0000256" key="2">
    <source>
        <dbReference type="ARBA" id="ARBA00012513"/>
    </source>
</evidence>
<keyword evidence="12" id="KW-1185">Reference proteome</keyword>
<dbReference type="SMART" id="SM00220">
    <property type="entry name" value="S_TKc"/>
    <property type="match status" value="1"/>
</dbReference>
<dbReference type="SUPFAM" id="SSF56112">
    <property type="entry name" value="Protein kinase-like (PK-like)"/>
    <property type="match status" value="1"/>
</dbReference>
<dbReference type="InterPro" id="IPR011009">
    <property type="entry name" value="Kinase-like_dom_sf"/>
</dbReference>
<evidence type="ECO:0000313" key="11">
    <source>
        <dbReference type="EMBL" id="KAG5271690.1"/>
    </source>
</evidence>
<keyword evidence="6" id="KW-0418">Kinase</keyword>
<name>A0AAV6GA33_9TELE</name>
<dbReference type="InterPro" id="IPR051138">
    <property type="entry name" value="PIM_Ser/Thr_kinase"/>
</dbReference>
<accession>A0AAV6GA33</accession>
<evidence type="ECO:0000256" key="1">
    <source>
        <dbReference type="ARBA" id="ARBA00005505"/>
    </source>
</evidence>
<dbReference type="EC" id="2.7.11.1" evidence="2"/>
<dbReference type="EMBL" id="JADWDJ010000013">
    <property type="protein sequence ID" value="KAG5271690.1"/>
    <property type="molecule type" value="Genomic_DNA"/>
</dbReference>
<keyword evidence="5" id="KW-0547">Nucleotide-binding</keyword>
<evidence type="ECO:0000256" key="6">
    <source>
        <dbReference type="ARBA" id="ARBA00022777"/>
    </source>
</evidence>
<dbReference type="InterPro" id="IPR000719">
    <property type="entry name" value="Prot_kinase_dom"/>
</dbReference>
<dbReference type="AlphaFoldDB" id="A0AAV6GA33"/>
<keyword evidence="4" id="KW-0808">Transferase</keyword>
<gene>
    <name evidence="11" type="ORF">AALO_G00182890</name>
</gene>
<dbReference type="Gene3D" id="1.10.510.10">
    <property type="entry name" value="Transferase(Phosphotransferase) domain 1"/>
    <property type="match status" value="1"/>
</dbReference>
<dbReference type="InterPro" id="IPR008271">
    <property type="entry name" value="Ser/Thr_kinase_AS"/>
</dbReference>
<dbReference type="PANTHER" id="PTHR22984">
    <property type="entry name" value="SERINE/THREONINE-PROTEIN KINASE PIM"/>
    <property type="match status" value="1"/>
</dbReference>
<evidence type="ECO:0000256" key="9">
    <source>
        <dbReference type="ARBA" id="ARBA00048679"/>
    </source>
</evidence>
<comment type="catalytic activity">
    <reaction evidence="9">
        <text>L-seryl-[protein] + ATP = O-phospho-L-seryl-[protein] + ADP + H(+)</text>
        <dbReference type="Rhea" id="RHEA:17989"/>
        <dbReference type="Rhea" id="RHEA-COMP:9863"/>
        <dbReference type="Rhea" id="RHEA-COMP:11604"/>
        <dbReference type="ChEBI" id="CHEBI:15378"/>
        <dbReference type="ChEBI" id="CHEBI:29999"/>
        <dbReference type="ChEBI" id="CHEBI:30616"/>
        <dbReference type="ChEBI" id="CHEBI:83421"/>
        <dbReference type="ChEBI" id="CHEBI:456216"/>
        <dbReference type="EC" id="2.7.11.1"/>
    </reaction>
</comment>
<comment type="similarity">
    <text evidence="1">Belongs to the protein kinase superfamily. CAMK Ser/Thr protein kinase family. PIM subfamily.</text>
</comment>